<keyword evidence="3" id="KW-1185">Reference proteome</keyword>
<dbReference type="OrthoDB" id="3037961at2759"/>
<dbReference type="InterPro" id="IPR017853">
    <property type="entry name" value="GH"/>
</dbReference>
<evidence type="ECO:0000256" key="1">
    <source>
        <dbReference type="ARBA" id="ARBA00023295"/>
    </source>
</evidence>
<gene>
    <name evidence="2" type="ORF">BDQ12DRAFT_745364</name>
</gene>
<keyword evidence="1" id="KW-0326">Glycosidase</keyword>
<dbReference type="STRING" id="68775.A0A5C3M0J9"/>
<keyword evidence="2" id="KW-0378">Hydrolase</keyword>
<dbReference type="GO" id="GO:0004567">
    <property type="term" value="F:beta-mannosidase activity"/>
    <property type="evidence" value="ECO:0007669"/>
    <property type="project" value="TreeGrafter"/>
</dbReference>
<dbReference type="GO" id="GO:0006516">
    <property type="term" value="P:glycoprotein catabolic process"/>
    <property type="evidence" value="ECO:0007669"/>
    <property type="project" value="TreeGrafter"/>
</dbReference>
<reference evidence="2 3" key="1">
    <citation type="journal article" date="2019" name="Nat. Ecol. Evol.">
        <title>Megaphylogeny resolves global patterns of mushroom evolution.</title>
        <authorList>
            <person name="Varga T."/>
            <person name="Krizsan K."/>
            <person name="Foldi C."/>
            <person name="Dima B."/>
            <person name="Sanchez-Garcia M."/>
            <person name="Sanchez-Ramirez S."/>
            <person name="Szollosi G.J."/>
            <person name="Szarkandi J.G."/>
            <person name="Papp V."/>
            <person name="Albert L."/>
            <person name="Andreopoulos W."/>
            <person name="Angelini C."/>
            <person name="Antonin V."/>
            <person name="Barry K.W."/>
            <person name="Bougher N.L."/>
            <person name="Buchanan P."/>
            <person name="Buyck B."/>
            <person name="Bense V."/>
            <person name="Catcheside P."/>
            <person name="Chovatia M."/>
            <person name="Cooper J."/>
            <person name="Damon W."/>
            <person name="Desjardin D."/>
            <person name="Finy P."/>
            <person name="Geml J."/>
            <person name="Haridas S."/>
            <person name="Hughes K."/>
            <person name="Justo A."/>
            <person name="Karasinski D."/>
            <person name="Kautmanova I."/>
            <person name="Kiss B."/>
            <person name="Kocsube S."/>
            <person name="Kotiranta H."/>
            <person name="LaButti K.M."/>
            <person name="Lechner B.E."/>
            <person name="Liimatainen K."/>
            <person name="Lipzen A."/>
            <person name="Lukacs Z."/>
            <person name="Mihaltcheva S."/>
            <person name="Morgado L.N."/>
            <person name="Niskanen T."/>
            <person name="Noordeloos M.E."/>
            <person name="Ohm R.A."/>
            <person name="Ortiz-Santana B."/>
            <person name="Ovrebo C."/>
            <person name="Racz N."/>
            <person name="Riley R."/>
            <person name="Savchenko A."/>
            <person name="Shiryaev A."/>
            <person name="Soop K."/>
            <person name="Spirin V."/>
            <person name="Szebenyi C."/>
            <person name="Tomsovsky M."/>
            <person name="Tulloss R.E."/>
            <person name="Uehling J."/>
            <person name="Grigoriev I.V."/>
            <person name="Vagvolgyi C."/>
            <person name="Papp T."/>
            <person name="Martin F.M."/>
            <person name="Miettinen O."/>
            <person name="Hibbett D.S."/>
            <person name="Nagy L.G."/>
        </authorList>
    </citation>
    <scope>NUCLEOTIDE SEQUENCE [LARGE SCALE GENOMIC DNA]</scope>
    <source>
        <strain evidence="2 3">CBS 166.37</strain>
    </source>
</reference>
<proteinExistence type="predicted"/>
<evidence type="ECO:0000313" key="2">
    <source>
        <dbReference type="EMBL" id="TFK38904.1"/>
    </source>
</evidence>
<dbReference type="EMBL" id="ML213601">
    <property type="protein sequence ID" value="TFK38904.1"/>
    <property type="molecule type" value="Genomic_DNA"/>
</dbReference>
<sequence>MVQLWGGGVYEPNEFYDTCDALGIHVWQDFQFACGAYPAHEEFLATVKVEAEQNVRWLRHHPALALLCGNNEDYQQVLQWGALSDPEIPYHRESPYGGKGWDTADPTVGDVHQWNVWTGNELSWQEYGRLGERFVSEFGIPSFPSMRAVGMSIS</sequence>
<dbReference type="SUPFAM" id="SSF51445">
    <property type="entry name" value="(Trans)glycosidases"/>
    <property type="match status" value="1"/>
</dbReference>
<dbReference type="AlphaFoldDB" id="A0A5C3M0J9"/>
<evidence type="ECO:0000313" key="3">
    <source>
        <dbReference type="Proteomes" id="UP000308652"/>
    </source>
</evidence>
<dbReference type="PANTHER" id="PTHR43730:SF1">
    <property type="entry name" value="BETA-MANNOSIDASE"/>
    <property type="match status" value="1"/>
</dbReference>
<dbReference type="Proteomes" id="UP000308652">
    <property type="component" value="Unassembled WGS sequence"/>
</dbReference>
<dbReference type="PANTHER" id="PTHR43730">
    <property type="entry name" value="BETA-MANNOSIDASE"/>
    <property type="match status" value="1"/>
</dbReference>
<accession>A0A5C3M0J9</accession>
<organism evidence="2 3">
    <name type="scientific">Crucibulum laeve</name>
    <dbReference type="NCBI Taxonomy" id="68775"/>
    <lineage>
        <taxon>Eukaryota</taxon>
        <taxon>Fungi</taxon>
        <taxon>Dikarya</taxon>
        <taxon>Basidiomycota</taxon>
        <taxon>Agaricomycotina</taxon>
        <taxon>Agaricomycetes</taxon>
        <taxon>Agaricomycetidae</taxon>
        <taxon>Agaricales</taxon>
        <taxon>Agaricineae</taxon>
        <taxon>Nidulariaceae</taxon>
        <taxon>Crucibulum</taxon>
    </lineage>
</organism>
<dbReference type="InterPro" id="IPR050887">
    <property type="entry name" value="Beta-mannosidase_GH2"/>
</dbReference>
<protein>
    <submittedName>
        <fullName evidence="2">Glycoside hydrolase superfamily</fullName>
    </submittedName>
</protein>
<dbReference type="Gene3D" id="3.20.20.80">
    <property type="entry name" value="Glycosidases"/>
    <property type="match status" value="2"/>
</dbReference>
<name>A0A5C3M0J9_9AGAR</name>